<dbReference type="GeneID" id="69703833"/>
<evidence type="ECO:0000313" key="2">
    <source>
        <dbReference type="EMBL" id="MBO1107007.1"/>
    </source>
</evidence>
<protein>
    <submittedName>
        <fullName evidence="2">Primosomal replication protein</fullName>
    </submittedName>
</protein>
<reference evidence="2" key="1">
    <citation type="submission" date="2021-03" db="EMBL/GenBank/DDBJ databases">
        <title>Plesiomonas shigelloides zfcc0051, isolated from zebrafish feces.</title>
        <authorList>
            <person name="Vanderhoek Z."/>
            <person name="Gaulke C."/>
        </authorList>
    </citation>
    <scope>NUCLEOTIDE SEQUENCE</scope>
    <source>
        <strain evidence="2">Zfcc0051</strain>
    </source>
</reference>
<organism evidence="2 3">
    <name type="scientific">Plesiomonas shigelloides</name>
    <name type="common">Aeromonas shigelloides</name>
    <dbReference type="NCBI Taxonomy" id="703"/>
    <lineage>
        <taxon>Bacteria</taxon>
        <taxon>Pseudomonadati</taxon>
        <taxon>Pseudomonadota</taxon>
        <taxon>Gammaproteobacteria</taxon>
        <taxon>Enterobacterales</taxon>
        <taxon>Enterobacteriaceae</taxon>
        <taxon>Plesiomonas</taxon>
    </lineage>
</organism>
<dbReference type="AlphaFoldDB" id="A0A379CQ34"/>
<evidence type="ECO:0000313" key="3">
    <source>
        <dbReference type="Proteomes" id="UP000664658"/>
    </source>
</evidence>
<sequence>MSLTARLKNALSELEKAAIEADRLQTERPRFAPALFKCHSPRLTDCVRELEQNLNQLEQLHSAQQAGFLAETITAQFSALQRELSTQSLRKKEVAAAKRTNTGKHIDLYDELARHQDYERRLNDMIRVREAKLGSCVTLQQQQTLQQEIAAYEGRLFRCRQALKKIELRIQRREEKLMP</sequence>
<comment type="caution">
    <text evidence="2">The sequence shown here is derived from an EMBL/GenBank/DDBJ whole genome shotgun (WGS) entry which is preliminary data.</text>
</comment>
<dbReference type="InterPro" id="IPR010890">
    <property type="entry name" value="PriC"/>
</dbReference>
<accession>A0A379CQ34</accession>
<feature type="coiled-coil region" evidence="1">
    <location>
        <begin position="7"/>
        <end position="67"/>
    </location>
</feature>
<dbReference type="EMBL" id="JAFNAA010000002">
    <property type="protein sequence ID" value="MBO1107007.1"/>
    <property type="molecule type" value="Genomic_DNA"/>
</dbReference>
<proteinExistence type="predicted"/>
<dbReference type="RefSeq" id="WP_010864101.1">
    <property type="nucleotide sequence ID" value="NZ_CP050969.1"/>
</dbReference>
<dbReference type="InterPro" id="IPR038338">
    <property type="entry name" value="PriC_sf"/>
</dbReference>
<dbReference type="Gene3D" id="1.20.1270.340">
    <property type="match status" value="1"/>
</dbReference>
<keyword evidence="1" id="KW-0175">Coiled coil</keyword>
<gene>
    <name evidence="2" type="ORF">J2R62_02000</name>
</gene>
<dbReference type="Proteomes" id="UP000664658">
    <property type="component" value="Unassembled WGS sequence"/>
</dbReference>
<evidence type="ECO:0000256" key="1">
    <source>
        <dbReference type="SAM" id="Coils"/>
    </source>
</evidence>
<name>A0A379CQ34_PLESH</name>
<dbReference type="Pfam" id="PF07445">
    <property type="entry name" value="PriC"/>
    <property type="match status" value="1"/>
</dbReference>